<accession>A0ABQ5KFD2</accession>
<dbReference type="PANTHER" id="PTHR24559:SF444">
    <property type="entry name" value="REVERSE TRANSCRIPTASE DOMAIN-CONTAINING PROTEIN"/>
    <property type="match status" value="1"/>
</dbReference>
<dbReference type="InterPro" id="IPR043502">
    <property type="entry name" value="DNA/RNA_pol_sf"/>
</dbReference>
<evidence type="ECO:0000259" key="1">
    <source>
        <dbReference type="Pfam" id="PF00078"/>
    </source>
</evidence>
<evidence type="ECO:0000313" key="2">
    <source>
        <dbReference type="EMBL" id="GKT31252.1"/>
    </source>
</evidence>
<dbReference type="Proteomes" id="UP001057375">
    <property type="component" value="Unassembled WGS sequence"/>
</dbReference>
<feature type="domain" description="Reverse transcriptase" evidence="1">
    <location>
        <begin position="4"/>
        <end position="115"/>
    </location>
</feature>
<dbReference type="Pfam" id="PF00078">
    <property type="entry name" value="RVT_1"/>
    <property type="match status" value="1"/>
</dbReference>
<organism evidence="2 3">
    <name type="scientific">Aduncisulcus paluster</name>
    <dbReference type="NCBI Taxonomy" id="2918883"/>
    <lineage>
        <taxon>Eukaryota</taxon>
        <taxon>Metamonada</taxon>
        <taxon>Carpediemonas-like organisms</taxon>
        <taxon>Aduncisulcus</taxon>
    </lineage>
</organism>
<name>A0ABQ5KFD2_9EUKA</name>
<dbReference type="InterPro" id="IPR053134">
    <property type="entry name" value="RNA-dir_DNA_polymerase"/>
</dbReference>
<dbReference type="InterPro" id="IPR043128">
    <property type="entry name" value="Rev_trsase/Diguanyl_cyclase"/>
</dbReference>
<dbReference type="EMBL" id="BQXS01009477">
    <property type="protein sequence ID" value="GKT31252.1"/>
    <property type="molecule type" value="Genomic_DNA"/>
</dbReference>
<evidence type="ECO:0000313" key="3">
    <source>
        <dbReference type="Proteomes" id="UP001057375"/>
    </source>
</evidence>
<dbReference type="Gene3D" id="3.30.70.270">
    <property type="match status" value="1"/>
</dbReference>
<proteinExistence type="predicted"/>
<reference evidence="2" key="1">
    <citation type="submission" date="2022-03" db="EMBL/GenBank/DDBJ databases">
        <title>Draft genome sequence of Aduncisulcus paluster, a free-living microaerophilic Fornicata.</title>
        <authorList>
            <person name="Yuyama I."/>
            <person name="Kume K."/>
            <person name="Tamura T."/>
            <person name="Inagaki Y."/>
            <person name="Hashimoto T."/>
        </authorList>
    </citation>
    <scope>NUCLEOTIDE SEQUENCE</scope>
    <source>
        <strain evidence="2">NY0171</strain>
    </source>
</reference>
<feature type="non-terminal residue" evidence="2">
    <location>
        <position position="115"/>
    </location>
</feature>
<gene>
    <name evidence="2" type="ORF">ADUPG1_005810</name>
</gene>
<protein>
    <submittedName>
        <fullName evidence="2">Uncharacterized protein LOC118645573</fullName>
    </submittedName>
</protein>
<dbReference type="Gene3D" id="3.10.10.10">
    <property type="entry name" value="HIV Type 1 Reverse Transcriptase, subunit A, domain 1"/>
    <property type="match status" value="1"/>
</dbReference>
<keyword evidence="3" id="KW-1185">Reference proteome</keyword>
<dbReference type="PANTHER" id="PTHR24559">
    <property type="entry name" value="TRANSPOSON TY3-I GAG-POL POLYPROTEIN"/>
    <property type="match status" value="1"/>
</dbReference>
<sequence>MDETLDQLAGATIFGSMDLRNGFFQIKMSPESMKYTSFVTYNGQFEWKRMSFGLRNAPNHFQYAMQCCLEPVLRGKCVVFVDDLLVYGTHETFIDNLRSTFECLKKFGLRLKPSK</sequence>
<comment type="caution">
    <text evidence="2">The sequence shown here is derived from an EMBL/GenBank/DDBJ whole genome shotgun (WGS) entry which is preliminary data.</text>
</comment>
<dbReference type="InterPro" id="IPR000477">
    <property type="entry name" value="RT_dom"/>
</dbReference>
<dbReference type="SUPFAM" id="SSF56672">
    <property type="entry name" value="DNA/RNA polymerases"/>
    <property type="match status" value="1"/>
</dbReference>
<dbReference type="CDD" id="cd01647">
    <property type="entry name" value="RT_LTR"/>
    <property type="match status" value="1"/>
</dbReference>